<dbReference type="Proteomes" id="UP000471293">
    <property type="component" value="Unassembled WGS sequence"/>
</dbReference>
<proteinExistence type="predicted"/>
<name>A0A6N9U3J4_STRHA</name>
<organism evidence="1 2">
    <name type="scientific">Streptomyces halstedii</name>
    <dbReference type="NCBI Taxonomy" id="1944"/>
    <lineage>
        <taxon>Bacteria</taxon>
        <taxon>Bacillati</taxon>
        <taxon>Actinomycetota</taxon>
        <taxon>Actinomycetes</taxon>
        <taxon>Kitasatosporales</taxon>
        <taxon>Streptomycetaceae</taxon>
        <taxon>Streptomyces</taxon>
    </lineage>
</organism>
<evidence type="ECO:0000313" key="1">
    <source>
        <dbReference type="EMBL" id="NEA15435.1"/>
    </source>
</evidence>
<gene>
    <name evidence="1" type="ORF">G3I29_07800</name>
</gene>
<evidence type="ECO:0000313" key="2">
    <source>
        <dbReference type="Proteomes" id="UP000471293"/>
    </source>
</evidence>
<dbReference type="AlphaFoldDB" id="A0A6N9U3J4"/>
<accession>A0A6N9U3J4</accession>
<protein>
    <submittedName>
        <fullName evidence="1">Uncharacterized protein</fullName>
    </submittedName>
</protein>
<reference evidence="1 2" key="1">
    <citation type="submission" date="2020-01" db="EMBL/GenBank/DDBJ databases">
        <title>Insect and environment-associated Actinomycetes.</title>
        <authorList>
            <person name="Currrie C."/>
            <person name="Chevrette M."/>
            <person name="Carlson C."/>
            <person name="Stubbendieck R."/>
            <person name="Wendt-Pienkowski E."/>
        </authorList>
    </citation>
    <scope>NUCLEOTIDE SEQUENCE [LARGE SCALE GENOMIC DNA]</scope>
    <source>
        <strain evidence="1 2">SID11342</strain>
    </source>
</reference>
<comment type="caution">
    <text evidence="1">The sequence shown here is derived from an EMBL/GenBank/DDBJ whole genome shotgun (WGS) entry which is preliminary data.</text>
</comment>
<dbReference type="EMBL" id="JAAGLQ010000164">
    <property type="protein sequence ID" value="NEA15435.1"/>
    <property type="molecule type" value="Genomic_DNA"/>
</dbReference>
<sequence length="113" mass="13278">MFCDNEATHVLQFVPSEGNPERRGAYCKNCPERRIAPEAEVDAARERGVRIHGEHFDTTRLPLPDKRWRYREFTGEERAEIGLIKNEELVETCVRPGVFEWHKPSNENEEKIR</sequence>